<evidence type="ECO:0000313" key="2">
    <source>
        <dbReference type="EMBL" id="RJP59916.1"/>
    </source>
</evidence>
<dbReference type="GO" id="GO:0016758">
    <property type="term" value="F:hexosyltransferase activity"/>
    <property type="evidence" value="ECO:0007669"/>
    <property type="project" value="UniProtKB-ARBA"/>
</dbReference>
<comment type="caution">
    <text evidence="2">The sequence shown here is derived from an EMBL/GenBank/DDBJ whole genome shotgun (WGS) entry which is preliminary data.</text>
</comment>
<dbReference type="InterPro" id="IPR001173">
    <property type="entry name" value="Glyco_trans_2-like"/>
</dbReference>
<accession>A0A3A4R656</accession>
<name>A0A3A4R656_9BACT</name>
<dbReference type="AlphaFoldDB" id="A0A3A4R656"/>
<dbReference type="EMBL" id="QZJZ01000039">
    <property type="protein sequence ID" value="RJP59916.1"/>
    <property type="molecule type" value="Genomic_DNA"/>
</dbReference>
<dbReference type="InterPro" id="IPR029044">
    <property type="entry name" value="Nucleotide-diphossugar_trans"/>
</dbReference>
<dbReference type="Proteomes" id="UP000266426">
    <property type="component" value="Unassembled WGS sequence"/>
</dbReference>
<proteinExistence type="predicted"/>
<dbReference type="Gene3D" id="3.90.550.10">
    <property type="entry name" value="Spore Coat Polysaccharide Biosynthesis Protein SpsA, Chain A"/>
    <property type="match status" value="1"/>
</dbReference>
<reference evidence="2" key="1">
    <citation type="journal article" date="2017" name="ISME J.">
        <title>Energy and carbon metabolisms in a deep terrestrial subsurface fluid microbial community.</title>
        <authorList>
            <person name="Momper L."/>
            <person name="Jungbluth S.P."/>
            <person name="Lee M.D."/>
            <person name="Amend J.P."/>
        </authorList>
    </citation>
    <scope>NUCLEOTIDE SEQUENCE [LARGE SCALE GENOMIC DNA]</scope>
    <source>
        <strain evidence="2">SURF_26</strain>
    </source>
</reference>
<organism evidence="2">
    <name type="scientific">Candidatus Auribacter fodinae</name>
    <dbReference type="NCBI Taxonomy" id="2093366"/>
    <lineage>
        <taxon>Bacteria</taxon>
        <taxon>Pseudomonadati</taxon>
        <taxon>Candidatus Auribacterota</taxon>
        <taxon>Candidatus Auribacteria</taxon>
        <taxon>Candidatus Auribacterales</taxon>
        <taxon>Candidatus Auribacteraceae</taxon>
        <taxon>Candidatus Auribacter</taxon>
    </lineage>
</organism>
<dbReference type="SUPFAM" id="SSF53448">
    <property type="entry name" value="Nucleotide-diphospho-sugar transferases"/>
    <property type="match status" value="1"/>
</dbReference>
<protein>
    <submittedName>
        <fullName evidence="2">Glycosyltransferase</fullName>
    </submittedName>
</protein>
<keyword evidence="2" id="KW-0808">Transferase</keyword>
<reference evidence="2" key="2">
    <citation type="submission" date="2018-03" db="EMBL/GenBank/DDBJ databases">
        <authorList>
            <person name="Keele B.F."/>
        </authorList>
    </citation>
    <scope>NUCLEOTIDE SEQUENCE</scope>
    <source>
        <strain evidence="2">SURF_26</strain>
    </source>
</reference>
<sequence length="324" mass="37953">MPAVSVVIPTYNSGKYLLQTLQSVLNQTYKDFEILVIDDGSTDNTQQIIQSVIRQRPDKIRYMYQENSGVGAARNNGIRHARGKYIAFLDADDVWLPQKLQVQIDFIQRNSEYDFVFSDVIAMDENGHNGKRMMQFKKPRSGYIFYDLLEENFISLPTSFVKRDCIEKVGYFCEDRIIMSAEDHHFWLKLALCSKGGYIDQPLACYRIRSDSISSKKVDHRKICLEAIGKISEEYPDAYESGKKHFKRRRATLYYEIGYICYRRNRFKEAFHYIVSSLNEDYCFKPSYKLFLVLLLIPKSILRYRNTRIPDEEKCLLELAESSS</sequence>
<dbReference type="PANTHER" id="PTHR22916:SF3">
    <property type="entry name" value="UDP-GLCNAC:BETAGAL BETA-1,3-N-ACETYLGLUCOSAMINYLTRANSFERASE-LIKE PROTEIN 1"/>
    <property type="match status" value="1"/>
</dbReference>
<dbReference type="PANTHER" id="PTHR22916">
    <property type="entry name" value="GLYCOSYLTRANSFERASE"/>
    <property type="match status" value="1"/>
</dbReference>
<evidence type="ECO:0000259" key="1">
    <source>
        <dbReference type="Pfam" id="PF00535"/>
    </source>
</evidence>
<gene>
    <name evidence="2" type="ORF">C4541_05125</name>
</gene>
<dbReference type="Pfam" id="PF00535">
    <property type="entry name" value="Glycos_transf_2"/>
    <property type="match status" value="1"/>
</dbReference>
<feature type="domain" description="Glycosyltransferase 2-like" evidence="1">
    <location>
        <begin position="5"/>
        <end position="169"/>
    </location>
</feature>